<reference evidence="1 2" key="1">
    <citation type="submission" date="2015-01" db="EMBL/GenBank/DDBJ databases">
        <title>Genome of allotetraploid Gossypium barbadense reveals genomic plasticity and fiber elongation in cotton evolution.</title>
        <authorList>
            <person name="Chen X."/>
            <person name="Liu X."/>
            <person name="Zhao B."/>
            <person name="Zheng H."/>
            <person name="Hu Y."/>
            <person name="Lu G."/>
            <person name="Yang C."/>
            <person name="Chen J."/>
            <person name="Shan C."/>
            <person name="Zhang L."/>
            <person name="Zhou Y."/>
            <person name="Wang L."/>
            <person name="Guo W."/>
            <person name="Bai Y."/>
            <person name="Ruan J."/>
            <person name="Shangguan X."/>
            <person name="Mao Y."/>
            <person name="Jiang J."/>
            <person name="Zhu Y."/>
            <person name="Lei J."/>
            <person name="Kang H."/>
            <person name="Chen S."/>
            <person name="He X."/>
            <person name="Wang R."/>
            <person name="Wang Y."/>
            <person name="Chen J."/>
            <person name="Wang L."/>
            <person name="Yu S."/>
            <person name="Wang B."/>
            <person name="Wei J."/>
            <person name="Song S."/>
            <person name="Lu X."/>
            <person name="Gao Z."/>
            <person name="Gu W."/>
            <person name="Deng X."/>
            <person name="Ma D."/>
            <person name="Wang S."/>
            <person name="Liang W."/>
            <person name="Fang L."/>
            <person name="Cai C."/>
            <person name="Zhu X."/>
            <person name="Zhou B."/>
            <person name="Zhang Y."/>
            <person name="Chen Z."/>
            <person name="Xu S."/>
            <person name="Zhu R."/>
            <person name="Wang S."/>
            <person name="Zhang T."/>
            <person name="Zhao G."/>
        </authorList>
    </citation>
    <scope>NUCLEOTIDE SEQUENCE [LARGE SCALE GENOMIC DNA]</scope>
    <source>
        <strain evidence="2">cv. Xinhai21</strain>
        <tissue evidence="1">Leaf</tissue>
    </source>
</reference>
<dbReference type="AlphaFoldDB" id="A0A2P5XB87"/>
<dbReference type="Proteomes" id="UP000239757">
    <property type="component" value="Unassembled WGS sequence"/>
</dbReference>
<sequence>MAEQTAFNSTFDASSNFCLFVKSSFKNLTAFDICERASINGKLIQLTLFHSLELLLSRALLGWVQCY</sequence>
<evidence type="ECO:0000313" key="2">
    <source>
        <dbReference type="Proteomes" id="UP000239757"/>
    </source>
</evidence>
<organism evidence="1 2">
    <name type="scientific">Gossypium barbadense</name>
    <name type="common">Sea Island cotton</name>
    <name type="synonym">Hibiscus barbadensis</name>
    <dbReference type="NCBI Taxonomy" id="3634"/>
    <lineage>
        <taxon>Eukaryota</taxon>
        <taxon>Viridiplantae</taxon>
        <taxon>Streptophyta</taxon>
        <taxon>Embryophyta</taxon>
        <taxon>Tracheophyta</taxon>
        <taxon>Spermatophyta</taxon>
        <taxon>Magnoliopsida</taxon>
        <taxon>eudicotyledons</taxon>
        <taxon>Gunneridae</taxon>
        <taxon>Pentapetalae</taxon>
        <taxon>rosids</taxon>
        <taxon>malvids</taxon>
        <taxon>Malvales</taxon>
        <taxon>Malvaceae</taxon>
        <taxon>Malvoideae</taxon>
        <taxon>Gossypium</taxon>
    </lineage>
</organism>
<dbReference type="EMBL" id="KZ665263">
    <property type="protein sequence ID" value="PPS00611.1"/>
    <property type="molecule type" value="Genomic_DNA"/>
</dbReference>
<proteinExistence type="predicted"/>
<accession>A0A2P5XB87</accession>
<protein>
    <submittedName>
        <fullName evidence="1">Uncharacterized protein</fullName>
    </submittedName>
</protein>
<name>A0A2P5XB87_GOSBA</name>
<evidence type="ECO:0000313" key="1">
    <source>
        <dbReference type="EMBL" id="PPS00611.1"/>
    </source>
</evidence>
<gene>
    <name evidence="1" type="ORF">GOBAR_AA20053</name>
</gene>